<reference evidence="9 10" key="1">
    <citation type="submission" date="2020-08" db="EMBL/GenBank/DDBJ databases">
        <title>Genomic Encyclopedia of Type Strains, Phase IV (KMG-IV): sequencing the most valuable type-strain genomes for metagenomic binning, comparative biology and taxonomic classification.</title>
        <authorList>
            <person name="Goeker M."/>
        </authorList>
    </citation>
    <scope>NUCLEOTIDE SEQUENCE [LARGE SCALE GENOMIC DNA]</scope>
    <source>
        <strain evidence="9 10">DSM 7051</strain>
    </source>
</reference>
<comment type="similarity">
    <text evidence="1 6">Belongs to the sigma-70 factor family. ECF subfamily.</text>
</comment>
<dbReference type="PANTHER" id="PTHR43133:SF51">
    <property type="entry name" value="RNA POLYMERASE SIGMA FACTOR"/>
    <property type="match status" value="1"/>
</dbReference>
<evidence type="ECO:0000256" key="6">
    <source>
        <dbReference type="RuleBase" id="RU000716"/>
    </source>
</evidence>
<keyword evidence="10" id="KW-1185">Reference proteome</keyword>
<dbReference type="InterPro" id="IPR013324">
    <property type="entry name" value="RNA_pol_sigma_r3/r4-like"/>
</dbReference>
<name>A0A7X0KMQ4_9HYPH</name>
<dbReference type="SUPFAM" id="SSF88946">
    <property type="entry name" value="Sigma2 domain of RNA polymerase sigma factors"/>
    <property type="match status" value="1"/>
</dbReference>
<dbReference type="InterPro" id="IPR013249">
    <property type="entry name" value="RNA_pol_sigma70_r4_t2"/>
</dbReference>
<dbReference type="InterPro" id="IPR036388">
    <property type="entry name" value="WH-like_DNA-bd_sf"/>
</dbReference>
<evidence type="ECO:0000256" key="4">
    <source>
        <dbReference type="ARBA" id="ARBA00023125"/>
    </source>
</evidence>
<protein>
    <recommendedName>
        <fullName evidence="6">RNA polymerase sigma factor</fullName>
    </recommendedName>
</protein>
<dbReference type="PROSITE" id="PS01063">
    <property type="entry name" value="SIGMA70_ECF"/>
    <property type="match status" value="1"/>
</dbReference>
<dbReference type="SUPFAM" id="SSF88659">
    <property type="entry name" value="Sigma3 and sigma4 domains of RNA polymerase sigma factors"/>
    <property type="match status" value="1"/>
</dbReference>
<dbReference type="EMBL" id="JACHOU010000013">
    <property type="protein sequence ID" value="MBB6356385.1"/>
    <property type="molecule type" value="Genomic_DNA"/>
</dbReference>
<keyword evidence="2 6" id="KW-0805">Transcription regulation</keyword>
<gene>
    <name evidence="9" type="ORF">GGR00_004193</name>
</gene>
<dbReference type="RefSeq" id="WP_184700759.1">
    <property type="nucleotide sequence ID" value="NZ_BAABEG010000001.1"/>
</dbReference>
<organism evidence="9 10">
    <name type="scientific">Aminobacter aganoensis</name>
    <dbReference type="NCBI Taxonomy" id="83264"/>
    <lineage>
        <taxon>Bacteria</taxon>
        <taxon>Pseudomonadati</taxon>
        <taxon>Pseudomonadota</taxon>
        <taxon>Alphaproteobacteria</taxon>
        <taxon>Hyphomicrobiales</taxon>
        <taxon>Phyllobacteriaceae</taxon>
        <taxon>Aminobacter</taxon>
    </lineage>
</organism>
<dbReference type="Pfam" id="PF04542">
    <property type="entry name" value="Sigma70_r2"/>
    <property type="match status" value="1"/>
</dbReference>
<dbReference type="GO" id="GO:0003677">
    <property type="term" value="F:DNA binding"/>
    <property type="evidence" value="ECO:0007669"/>
    <property type="project" value="UniProtKB-KW"/>
</dbReference>
<keyword evidence="4 6" id="KW-0238">DNA-binding</keyword>
<dbReference type="InterPro" id="IPR014284">
    <property type="entry name" value="RNA_pol_sigma-70_dom"/>
</dbReference>
<dbReference type="Pfam" id="PF08281">
    <property type="entry name" value="Sigma70_r4_2"/>
    <property type="match status" value="1"/>
</dbReference>
<evidence type="ECO:0000259" key="8">
    <source>
        <dbReference type="Pfam" id="PF08281"/>
    </source>
</evidence>
<sequence>MQLAMLQQQVDLDRFRDEELVALARQGGENAIRVLIKRNNQRLFRVARTVTRDDAEAEDVVQETYVKAFTKLDSFKGDALFSTWITRIALNEALTRIRKRRPVAELEELDIAAAATGGQVIMFPTSLTPPGADAELARGQARELLEQAIDELPETFRLVFILRDVEEMSIEETAAQLSIKPETVKTRLFRARRLMRTAIERRLSTGFAELFPFNGWRCERMADQVVERLRGEA</sequence>
<proteinExistence type="inferred from homology"/>
<dbReference type="GO" id="GO:0016987">
    <property type="term" value="F:sigma factor activity"/>
    <property type="evidence" value="ECO:0007669"/>
    <property type="project" value="UniProtKB-KW"/>
</dbReference>
<evidence type="ECO:0000256" key="5">
    <source>
        <dbReference type="ARBA" id="ARBA00023163"/>
    </source>
</evidence>
<keyword evidence="5 6" id="KW-0804">Transcription</keyword>
<dbReference type="NCBIfam" id="NF008888">
    <property type="entry name" value="PRK11922.1"/>
    <property type="match status" value="1"/>
</dbReference>
<dbReference type="PANTHER" id="PTHR43133">
    <property type="entry name" value="RNA POLYMERASE ECF-TYPE SIGMA FACTO"/>
    <property type="match status" value="1"/>
</dbReference>
<dbReference type="Proteomes" id="UP000536262">
    <property type="component" value="Unassembled WGS sequence"/>
</dbReference>
<evidence type="ECO:0000259" key="7">
    <source>
        <dbReference type="Pfam" id="PF04542"/>
    </source>
</evidence>
<dbReference type="InterPro" id="IPR007627">
    <property type="entry name" value="RNA_pol_sigma70_r2"/>
</dbReference>
<dbReference type="Gene3D" id="1.10.10.10">
    <property type="entry name" value="Winged helix-like DNA-binding domain superfamily/Winged helix DNA-binding domain"/>
    <property type="match status" value="1"/>
</dbReference>
<dbReference type="NCBIfam" id="TIGR02937">
    <property type="entry name" value="sigma70-ECF"/>
    <property type="match status" value="1"/>
</dbReference>
<comment type="caution">
    <text evidence="9">The sequence shown here is derived from an EMBL/GenBank/DDBJ whole genome shotgun (WGS) entry which is preliminary data.</text>
</comment>
<accession>A0A7X0KMQ4</accession>
<evidence type="ECO:0000313" key="10">
    <source>
        <dbReference type="Proteomes" id="UP000536262"/>
    </source>
</evidence>
<evidence type="ECO:0000256" key="3">
    <source>
        <dbReference type="ARBA" id="ARBA00023082"/>
    </source>
</evidence>
<dbReference type="InterPro" id="IPR000838">
    <property type="entry name" value="RNA_pol_sigma70_ECF_CS"/>
</dbReference>
<keyword evidence="3 6" id="KW-0731">Sigma factor</keyword>
<feature type="domain" description="RNA polymerase sigma factor 70 region 4 type 2" evidence="8">
    <location>
        <begin position="143"/>
        <end position="194"/>
    </location>
</feature>
<dbReference type="InterPro" id="IPR039425">
    <property type="entry name" value="RNA_pol_sigma-70-like"/>
</dbReference>
<dbReference type="InterPro" id="IPR013325">
    <property type="entry name" value="RNA_pol_sigma_r2"/>
</dbReference>
<dbReference type="AlphaFoldDB" id="A0A7X0KMQ4"/>
<evidence type="ECO:0000256" key="2">
    <source>
        <dbReference type="ARBA" id="ARBA00023015"/>
    </source>
</evidence>
<dbReference type="Gene3D" id="1.10.1740.10">
    <property type="match status" value="1"/>
</dbReference>
<dbReference type="CDD" id="cd06171">
    <property type="entry name" value="Sigma70_r4"/>
    <property type="match status" value="1"/>
</dbReference>
<feature type="domain" description="RNA polymerase sigma-70 region 2" evidence="7">
    <location>
        <begin position="35"/>
        <end position="101"/>
    </location>
</feature>
<dbReference type="GO" id="GO:0006352">
    <property type="term" value="P:DNA-templated transcription initiation"/>
    <property type="evidence" value="ECO:0007669"/>
    <property type="project" value="InterPro"/>
</dbReference>
<evidence type="ECO:0000313" key="9">
    <source>
        <dbReference type="EMBL" id="MBB6356385.1"/>
    </source>
</evidence>
<evidence type="ECO:0000256" key="1">
    <source>
        <dbReference type="ARBA" id="ARBA00010641"/>
    </source>
</evidence>